<dbReference type="EMBL" id="HACA01022388">
    <property type="protein sequence ID" value="CDW39749.1"/>
    <property type="molecule type" value="Transcribed_RNA"/>
</dbReference>
<proteinExistence type="predicted"/>
<evidence type="ECO:0000313" key="1">
    <source>
        <dbReference type="EMBL" id="CDW39749.1"/>
    </source>
</evidence>
<accession>A0A0K2UN91</accession>
<protein>
    <submittedName>
        <fullName evidence="1">Uncharacterized protein</fullName>
    </submittedName>
</protein>
<dbReference type="AntiFam" id="ANF00222">
    <property type="entry name" value="Shadow ORF (opposite groL1)"/>
</dbReference>
<dbReference type="AlphaFoldDB" id="A0A0K2UN91"/>
<sequence length="108" mass="12219">MFGDGTCQHCGGRRSITGFVIRVTRHVLNQLSTNILKLIFQLNCFGHGHSVLGDLWGTPRRFNYHISPTGSHRHGHRIRKDVHSLYQLTLHIHSEADIFRVGSHSVVA</sequence>
<organism evidence="1">
    <name type="scientific">Lepeophtheirus salmonis</name>
    <name type="common">Salmon louse</name>
    <name type="synonym">Caligus salmonis</name>
    <dbReference type="NCBI Taxonomy" id="72036"/>
    <lineage>
        <taxon>Eukaryota</taxon>
        <taxon>Metazoa</taxon>
        <taxon>Ecdysozoa</taxon>
        <taxon>Arthropoda</taxon>
        <taxon>Crustacea</taxon>
        <taxon>Multicrustacea</taxon>
        <taxon>Hexanauplia</taxon>
        <taxon>Copepoda</taxon>
        <taxon>Siphonostomatoida</taxon>
        <taxon>Caligidae</taxon>
        <taxon>Lepeophtheirus</taxon>
    </lineage>
</organism>
<reference evidence="1" key="1">
    <citation type="submission" date="2014-05" db="EMBL/GenBank/DDBJ databases">
        <authorList>
            <person name="Chronopoulou M."/>
        </authorList>
    </citation>
    <scope>NUCLEOTIDE SEQUENCE</scope>
    <source>
        <tissue evidence="1">Whole organism</tissue>
    </source>
</reference>
<name>A0A0K2UN91_LEPSM</name>